<evidence type="ECO:0000256" key="3">
    <source>
        <dbReference type="RuleBase" id="RU000363"/>
    </source>
</evidence>
<gene>
    <name evidence="4" type="ORF">BT96DRAFT_883534</name>
</gene>
<name>A0A6A4HGL3_9AGAR</name>
<dbReference type="PRINTS" id="PR00080">
    <property type="entry name" value="SDRFAMILY"/>
</dbReference>
<dbReference type="CDD" id="cd05374">
    <property type="entry name" value="17beta-HSD-like_SDR_c"/>
    <property type="match status" value="1"/>
</dbReference>
<reference evidence="4" key="1">
    <citation type="journal article" date="2019" name="Environ. Microbiol.">
        <title>Fungal ecological strategies reflected in gene transcription - a case study of two litter decomposers.</title>
        <authorList>
            <person name="Barbi F."/>
            <person name="Kohler A."/>
            <person name="Barry K."/>
            <person name="Baskaran P."/>
            <person name="Daum C."/>
            <person name="Fauchery L."/>
            <person name="Ihrmark K."/>
            <person name="Kuo A."/>
            <person name="LaButti K."/>
            <person name="Lipzen A."/>
            <person name="Morin E."/>
            <person name="Grigoriev I.V."/>
            <person name="Henrissat B."/>
            <person name="Lindahl B."/>
            <person name="Martin F."/>
        </authorList>
    </citation>
    <scope>NUCLEOTIDE SEQUENCE</scope>
    <source>
        <strain evidence="4">JB14</strain>
    </source>
</reference>
<dbReference type="AlphaFoldDB" id="A0A6A4HGL3"/>
<dbReference type="PANTHER" id="PTHR43976:SF16">
    <property type="entry name" value="SHORT-CHAIN DEHYDROGENASE_REDUCTASE FAMILY PROTEIN"/>
    <property type="match status" value="1"/>
</dbReference>
<dbReference type="InterPro" id="IPR036291">
    <property type="entry name" value="NAD(P)-bd_dom_sf"/>
</dbReference>
<protein>
    <submittedName>
        <fullName evidence="4">NAD(P)-binding protein</fullName>
    </submittedName>
</protein>
<comment type="similarity">
    <text evidence="1 3">Belongs to the short-chain dehydrogenases/reductases (SDR) family.</text>
</comment>
<proteinExistence type="inferred from homology"/>
<keyword evidence="2" id="KW-0560">Oxidoreductase</keyword>
<dbReference type="OrthoDB" id="1274115at2759"/>
<dbReference type="PANTHER" id="PTHR43976">
    <property type="entry name" value="SHORT CHAIN DEHYDROGENASE"/>
    <property type="match status" value="1"/>
</dbReference>
<dbReference type="Gene3D" id="3.40.50.720">
    <property type="entry name" value="NAD(P)-binding Rossmann-like Domain"/>
    <property type="match status" value="1"/>
</dbReference>
<dbReference type="EMBL" id="ML769492">
    <property type="protein sequence ID" value="KAE9397752.1"/>
    <property type="molecule type" value="Genomic_DNA"/>
</dbReference>
<evidence type="ECO:0000256" key="1">
    <source>
        <dbReference type="ARBA" id="ARBA00006484"/>
    </source>
</evidence>
<organism evidence="4 5">
    <name type="scientific">Gymnopus androsaceus JB14</name>
    <dbReference type="NCBI Taxonomy" id="1447944"/>
    <lineage>
        <taxon>Eukaryota</taxon>
        <taxon>Fungi</taxon>
        <taxon>Dikarya</taxon>
        <taxon>Basidiomycota</taxon>
        <taxon>Agaricomycotina</taxon>
        <taxon>Agaricomycetes</taxon>
        <taxon>Agaricomycetidae</taxon>
        <taxon>Agaricales</taxon>
        <taxon>Marasmiineae</taxon>
        <taxon>Omphalotaceae</taxon>
        <taxon>Gymnopus</taxon>
    </lineage>
</organism>
<dbReference type="InterPro" id="IPR051911">
    <property type="entry name" value="SDR_oxidoreductase"/>
</dbReference>
<sequence>MDSTSTNPALLSQQSVWLITGATSGIGLEVVKVILQKGHIAISTFRSIDKPPVLEELESPRLLSIHCDLTSEKDIKDLFSKAESTFGRIDVVFNNAGIGMLSEIEGAPIDKARGLFEVNFWGTALVSQEAVRVFRDVNPKSGIQGGRLLNMSSLAGIAPAPGIGFYSASKNAFEALTEALANEMDPAWNIKITVIEPGAFKTRAHTDNNIVVPSHPAYANKPSLGSNKMRKWFADGSGITGDPTLAAKRIYEFTQDESAPIRIQLGDACWHGVKGRLETLVEEQKTVEKWSKGLDFENDEQ</sequence>
<dbReference type="SUPFAM" id="SSF51735">
    <property type="entry name" value="NAD(P)-binding Rossmann-fold domains"/>
    <property type="match status" value="1"/>
</dbReference>
<evidence type="ECO:0000256" key="2">
    <source>
        <dbReference type="ARBA" id="ARBA00023002"/>
    </source>
</evidence>
<dbReference type="GO" id="GO:0016491">
    <property type="term" value="F:oxidoreductase activity"/>
    <property type="evidence" value="ECO:0007669"/>
    <property type="project" value="UniProtKB-KW"/>
</dbReference>
<dbReference type="Proteomes" id="UP000799118">
    <property type="component" value="Unassembled WGS sequence"/>
</dbReference>
<dbReference type="Pfam" id="PF00106">
    <property type="entry name" value="adh_short"/>
    <property type="match status" value="1"/>
</dbReference>
<dbReference type="PRINTS" id="PR00081">
    <property type="entry name" value="GDHRDH"/>
</dbReference>
<dbReference type="InterPro" id="IPR002347">
    <property type="entry name" value="SDR_fam"/>
</dbReference>
<accession>A0A6A4HGL3</accession>
<evidence type="ECO:0000313" key="4">
    <source>
        <dbReference type="EMBL" id="KAE9397752.1"/>
    </source>
</evidence>
<keyword evidence="5" id="KW-1185">Reference proteome</keyword>
<evidence type="ECO:0000313" key="5">
    <source>
        <dbReference type="Proteomes" id="UP000799118"/>
    </source>
</evidence>